<reference evidence="2" key="1">
    <citation type="journal article" date="2015" name="Nature">
        <title>Complex archaea that bridge the gap between prokaryotes and eukaryotes.</title>
        <authorList>
            <person name="Spang A."/>
            <person name="Saw J.H."/>
            <person name="Jorgensen S.L."/>
            <person name="Zaremba-Niedzwiedzka K."/>
            <person name="Martijn J."/>
            <person name="Lind A.E."/>
            <person name="van Eijk R."/>
            <person name="Schleper C."/>
            <person name="Guy L."/>
            <person name="Ettema T.J."/>
        </authorList>
    </citation>
    <scope>NUCLEOTIDE SEQUENCE</scope>
</reference>
<dbReference type="AlphaFoldDB" id="A0A0F9W565"/>
<dbReference type="GO" id="GO:0016787">
    <property type="term" value="F:hydrolase activity"/>
    <property type="evidence" value="ECO:0007669"/>
    <property type="project" value="InterPro"/>
</dbReference>
<sequence>MSHEIDKDGTRLPIKIDTTSNGEYAPMPLSPVNIKANALAHANATANAKKRGWDRRKFLVSSCGAASTLLAFNAANAAVGKRGGFYQINDEAAVDMQLAQAEVDGKEFIFDVQGHYVNPNGAWLNLVPESSRPYSGMEKASCELADMPGDRAYLNCLSADEFIKDVFLDSDTSIMVLSFVPSTQEREPVTIEDANETRNIVAQLDGSKRLMIHGRVNPNQDGDLEAMDELAERWDICAFKTYTQFGPGGVGYWLSDDPGLAMIERARSLGVRNICIHKGLPFGPVSLQHSRCDDVGVVAKMYPDMNFLIYHSGYDNSITEQAFAPGENRMGIDTLIQSLIDNDVAPNSNVYAELGSTWRLLMRDPDNAAHSLGKLFKYVGQDNVLWGTDSIWYGSPQDQIQAFRTFQISQEFQERFDYPEITPELRRKVFGLNAAVPYNISAAEIQGFLAGDSVSQRKLAYMNNPQPHFKTYGPKTRREFLNFLKLGG</sequence>
<proteinExistence type="predicted"/>
<protein>
    <recommendedName>
        <fullName evidence="1">Amidohydrolase-related domain-containing protein</fullName>
    </recommendedName>
</protein>
<dbReference type="Gene3D" id="3.20.20.140">
    <property type="entry name" value="Metal-dependent hydrolases"/>
    <property type="match status" value="1"/>
</dbReference>
<organism evidence="2">
    <name type="scientific">marine sediment metagenome</name>
    <dbReference type="NCBI Taxonomy" id="412755"/>
    <lineage>
        <taxon>unclassified sequences</taxon>
        <taxon>metagenomes</taxon>
        <taxon>ecological metagenomes</taxon>
    </lineage>
</organism>
<dbReference type="InterPro" id="IPR032466">
    <property type="entry name" value="Metal_Hydrolase"/>
</dbReference>
<feature type="domain" description="Amidohydrolase-related" evidence="1">
    <location>
        <begin position="197"/>
        <end position="435"/>
    </location>
</feature>
<gene>
    <name evidence="2" type="ORF">LCGC14_0004270</name>
</gene>
<dbReference type="EMBL" id="LAZR01000001">
    <property type="protein sequence ID" value="KKO12416.1"/>
    <property type="molecule type" value="Genomic_DNA"/>
</dbReference>
<dbReference type="PANTHER" id="PTHR42889">
    <property type="entry name" value="BLR3681 PROTEIN"/>
    <property type="match status" value="1"/>
</dbReference>
<dbReference type="PANTHER" id="PTHR42889:SF1">
    <property type="entry name" value="BLR3681 PROTEIN"/>
    <property type="match status" value="1"/>
</dbReference>
<dbReference type="Pfam" id="PF04909">
    <property type="entry name" value="Amidohydro_2"/>
    <property type="match status" value="1"/>
</dbReference>
<name>A0A0F9W565_9ZZZZ</name>
<accession>A0A0F9W565</accession>
<dbReference type="SUPFAM" id="SSF51556">
    <property type="entry name" value="Metallo-dependent hydrolases"/>
    <property type="match status" value="1"/>
</dbReference>
<evidence type="ECO:0000313" key="2">
    <source>
        <dbReference type="EMBL" id="KKO12416.1"/>
    </source>
</evidence>
<comment type="caution">
    <text evidence="2">The sequence shown here is derived from an EMBL/GenBank/DDBJ whole genome shotgun (WGS) entry which is preliminary data.</text>
</comment>
<dbReference type="InterPro" id="IPR006680">
    <property type="entry name" value="Amidohydro-rel"/>
</dbReference>
<evidence type="ECO:0000259" key="1">
    <source>
        <dbReference type="Pfam" id="PF04909"/>
    </source>
</evidence>